<reference evidence="4 6" key="2">
    <citation type="submission" date="2018-04" db="EMBL/GenBank/DDBJ databases">
        <title>Genomic Encyclopedia of Type Strains, Phase IV (KMG-IV): sequencing the most valuable type-strain genomes for metagenomic binning, comparative biology and taxonomic classification.</title>
        <authorList>
            <person name="Goeker M."/>
        </authorList>
    </citation>
    <scope>NUCLEOTIDE SEQUENCE [LARGE SCALE GENOMIC DNA]</scope>
    <source>
        <strain evidence="4 6">DSM 28688</strain>
    </source>
</reference>
<dbReference type="PIRSF" id="PIRSF029557">
    <property type="entry name" value="UCP029557"/>
    <property type="match status" value="1"/>
</dbReference>
<dbReference type="EMBL" id="NMPM01000089">
    <property type="protein sequence ID" value="PAV24917.1"/>
    <property type="molecule type" value="Genomic_DNA"/>
</dbReference>
<dbReference type="Gene3D" id="2.30.270.10">
    <property type="entry name" value="duf1285 protein"/>
    <property type="match status" value="1"/>
</dbReference>
<dbReference type="Pfam" id="PF06938">
    <property type="entry name" value="DUF1285_N"/>
    <property type="match status" value="1"/>
</dbReference>
<evidence type="ECO:0000313" key="4">
    <source>
        <dbReference type="EMBL" id="PVY78078.1"/>
    </source>
</evidence>
<dbReference type="Pfam" id="PF21028">
    <property type="entry name" value="DUF1285_C"/>
    <property type="match status" value="1"/>
</dbReference>
<comment type="caution">
    <text evidence="3">The sequence shown here is derived from an EMBL/GenBank/DDBJ whole genome shotgun (WGS) entry which is preliminary data.</text>
</comment>
<evidence type="ECO:0000313" key="5">
    <source>
        <dbReference type="Proteomes" id="UP000218332"/>
    </source>
</evidence>
<dbReference type="Gene3D" id="3.10.540.10">
    <property type="entry name" value="duf1285 like domain"/>
    <property type="match status" value="1"/>
</dbReference>
<protein>
    <recommendedName>
        <fullName evidence="7">DUF1285 domain-containing protein</fullName>
    </recommendedName>
</protein>
<organism evidence="3 5">
    <name type="scientific">Tamilnaduibacter salinus</name>
    <dbReference type="NCBI Taxonomy" id="1484056"/>
    <lineage>
        <taxon>Bacteria</taxon>
        <taxon>Pseudomonadati</taxon>
        <taxon>Pseudomonadota</taxon>
        <taxon>Gammaproteobacteria</taxon>
        <taxon>Pseudomonadales</taxon>
        <taxon>Marinobacteraceae</taxon>
        <taxon>Tamilnaduibacter</taxon>
    </lineage>
</organism>
<dbReference type="AlphaFoldDB" id="A0A2A2HZV1"/>
<dbReference type="InterPro" id="IPR048341">
    <property type="entry name" value="DUF1285_N"/>
</dbReference>
<dbReference type="InterPro" id="IPR048342">
    <property type="entry name" value="DUF1285_C"/>
</dbReference>
<dbReference type="OrthoDB" id="3078366at2"/>
<evidence type="ECO:0000313" key="6">
    <source>
        <dbReference type="Proteomes" id="UP000245887"/>
    </source>
</evidence>
<dbReference type="InterPro" id="IPR023361">
    <property type="entry name" value="DUF1285_beta_roll_sf"/>
</dbReference>
<accession>A0A2A2HZV1</accession>
<dbReference type="RefSeq" id="WP_095612013.1">
    <property type="nucleotide sequence ID" value="NZ_NMPM01000089.1"/>
</dbReference>
<dbReference type="EMBL" id="QEKQ01000002">
    <property type="protein sequence ID" value="PVY78078.1"/>
    <property type="molecule type" value="Genomic_DNA"/>
</dbReference>
<evidence type="ECO:0008006" key="7">
    <source>
        <dbReference type="Google" id="ProtNLM"/>
    </source>
</evidence>
<dbReference type="Proteomes" id="UP000245887">
    <property type="component" value="Unassembled WGS sequence"/>
</dbReference>
<dbReference type="Proteomes" id="UP000218332">
    <property type="component" value="Unassembled WGS sequence"/>
</dbReference>
<proteinExistence type="predicted"/>
<keyword evidence="5" id="KW-1185">Reference proteome</keyword>
<reference evidence="3 5" key="1">
    <citation type="submission" date="2017-07" db="EMBL/GenBank/DDBJ databases">
        <title>Tamlnaduibacter salinus (Mi-7) genome sequencing.</title>
        <authorList>
            <person name="Verma A."/>
            <person name="Krishnamurthi S."/>
        </authorList>
    </citation>
    <scope>NUCLEOTIDE SEQUENCE [LARGE SCALE GENOMIC DNA]</scope>
    <source>
        <strain evidence="3 5">Mi-7</strain>
    </source>
</reference>
<evidence type="ECO:0000313" key="3">
    <source>
        <dbReference type="EMBL" id="PAV24917.1"/>
    </source>
</evidence>
<gene>
    <name evidence="4" type="ORF">C8D92_102113</name>
    <name evidence="3" type="ORF">CF392_13675</name>
</gene>
<dbReference type="InterPro" id="IPR010707">
    <property type="entry name" value="DUF1285"/>
</dbReference>
<evidence type="ECO:0000259" key="1">
    <source>
        <dbReference type="Pfam" id="PF06938"/>
    </source>
</evidence>
<evidence type="ECO:0000259" key="2">
    <source>
        <dbReference type="Pfam" id="PF21028"/>
    </source>
</evidence>
<sequence length="190" mass="21521">MTDNTKRIAEQIEEARRSFDGRPPIHQWHPELSGEIDIVIKRSGQWVYQGRPIERQGLVKLFASILRREHDGAYYLVTPVEKWRLQVEDTALLAHSVSATGNDRDQTLTLTLNTGETLVVGPDHPLSVSHYPNSDEPRPVVRVTHGVDARLVTNAFYDLAGLAVEEDRDGLTRLGVWSDRMFFPLDDDPV</sequence>
<feature type="domain" description="DUF1285" evidence="1">
    <location>
        <begin position="23"/>
        <end position="90"/>
    </location>
</feature>
<feature type="domain" description="DUF1285" evidence="2">
    <location>
        <begin position="92"/>
        <end position="185"/>
    </location>
</feature>
<name>A0A2A2HZV1_9GAMM</name>